<protein>
    <submittedName>
        <fullName evidence="3">Serine protease inhibitor</fullName>
    </submittedName>
</protein>
<reference evidence="3 4" key="1">
    <citation type="submission" date="2015-09" db="EMBL/GenBank/DDBJ databases">
        <authorList>
            <consortium name="Pathogen Informatics"/>
        </authorList>
    </citation>
    <scope>NUCLEOTIDE SEQUENCE [LARGE SCALE GENOMIC DNA]</scope>
    <source>
        <strain evidence="3 4">2789STDY5834876</strain>
    </source>
</reference>
<dbReference type="Gene3D" id="2.30.39.10">
    <property type="entry name" value="Alpha-1-antitrypsin, domain 1"/>
    <property type="match status" value="1"/>
</dbReference>
<comment type="similarity">
    <text evidence="1">Belongs to the serpin family.</text>
</comment>
<accession>A0A173Y9G9</accession>
<gene>
    <name evidence="3" type="ORF">ERS852491_00001</name>
</gene>
<dbReference type="Pfam" id="PF00079">
    <property type="entry name" value="Serpin"/>
    <property type="match status" value="1"/>
</dbReference>
<dbReference type="InterPro" id="IPR042178">
    <property type="entry name" value="Serpin_sf_1"/>
</dbReference>
<dbReference type="SUPFAM" id="SSF56574">
    <property type="entry name" value="Serpins"/>
    <property type="match status" value="1"/>
</dbReference>
<dbReference type="GO" id="GO:0004867">
    <property type="term" value="F:serine-type endopeptidase inhibitor activity"/>
    <property type="evidence" value="ECO:0007669"/>
    <property type="project" value="InterPro"/>
</dbReference>
<dbReference type="SMART" id="SM00093">
    <property type="entry name" value="SERPIN"/>
    <property type="match status" value="1"/>
</dbReference>
<evidence type="ECO:0000313" key="3">
    <source>
        <dbReference type="EMBL" id="CUN59368.1"/>
    </source>
</evidence>
<dbReference type="InterPro" id="IPR023796">
    <property type="entry name" value="Serpin_dom"/>
</dbReference>
<dbReference type="Proteomes" id="UP000095544">
    <property type="component" value="Unassembled WGS sequence"/>
</dbReference>
<name>A0A173Y9G9_9FIRM</name>
<dbReference type="InterPro" id="IPR023795">
    <property type="entry name" value="Serpin_CS"/>
</dbReference>
<proteinExistence type="inferred from homology"/>
<dbReference type="PROSITE" id="PS51257">
    <property type="entry name" value="PROKAR_LIPOPROTEIN"/>
    <property type="match status" value="1"/>
</dbReference>
<dbReference type="STRING" id="39482.ERS852491_00001"/>
<organism evidence="3 4">
    <name type="scientific">Faecalicatena contorta</name>
    <dbReference type="NCBI Taxonomy" id="39482"/>
    <lineage>
        <taxon>Bacteria</taxon>
        <taxon>Bacillati</taxon>
        <taxon>Bacillota</taxon>
        <taxon>Clostridia</taxon>
        <taxon>Lachnospirales</taxon>
        <taxon>Lachnospiraceae</taxon>
        <taxon>Faecalicatena</taxon>
    </lineage>
</organism>
<dbReference type="PANTHER" id="PTHR11461:SF211">
    <property type="entry name" value="GH10112P-RELATED"/>
    <property type="match status" value="1"/>
</dbReference>
<sequence>MKKRMFSFCIAVVLTGAFLLSGCGKKVQASDLMKGVKANDVSKEAVLRDEDAVAAADFAVRLFEASRQENSEVLISPVSVLYALAMTANGAEGETLTQMEDVLGLSVEELNPYLYAYKEALASGNKYKLDIANSIWFKEDESLTVNPDFLQANADWYDAELYQAPFDNSTLKDINNWVSDKTDGMIEDILDEIPDEAIMYLINAIAFDAEWENIYKENEVMADVFTTENGSEQIAELMYSEENEYLEDENTTGLIKYYKDGKYAFAGLLPKEGISVSEYISSLTGEKLMRLLNNSQSVPVDAAIPKFDNEYDTEMSEILKDMGMTNAFDPGLADFSGLGTSTDGNIYINRVLHKTYIAVDEQGTKAGAATAVELMTEAAMIDSAERKTVYLNRPFIYMLIDSEAKLPVFMGTVMDIKE</sequence>
<dbReference type="EMBL" id="CYZU01000001">
    <property type="protein sequence ID" value="CUN59368.1"/>
    <property type="molecule type" value="Genomic_DNA"/>
</dbReference>
<dbReference type="RefSeq" id="WP_055149822.1">
    <property type="nucleotide sequence ID" value="NZ_CYZU01000001.1"/>
</dbReference>
<dbReference type="CDD" id="cd19589">
    <property type="entry name" value="serpin_tengpin-like"/>
    <property type="match status" value="1"/>
</dbReference>
<dbReference type="PROSITE" id="PS00284">
    <property type="entry name" value="SERPIN"/>
    <property type="match status" value="1"/>
</dbReference>
<evidence type="ECO:0000256" key="1">
    <source>
        <dbReference type="RuleBase" id="RU000411"/>
    </source>
</evidence>
<dbReference type="Gene3D" id="3.30.497.10">
    <property type="entry name" value="Antithrombin, subunit I, domain 2"/>
    <property type="match status" value="1"/>
</dbReference>
<feature type="domain" description="Serpin" evidence="2">
    <location>
        <begin position="60"/>
        <end position="416"/>
    </location>
</feature>
<dbReference type="GO" id="GO:0005615">
    <property type="term" value="C:extracellular space"/>
    <property type="evidence" value="ECO:0007669"/>
    <property type="project" value="InterPro"/>
</dbReference>
<dbReference type="InterPro" id="IPR000215">
    <property type="entry name" value="Serpin_fam"/>
</dbReference>
<dbReference type="PANTHER" id="PTHR11461">
    <property type="entry name" value="SERINE PROTEASE INHIBITOR, SERPIN"/>
    <property type="match status" value="1"/>
</dbReference>
<dbReference type="AlphaFoldDB" id="A0A173Y9G9"/>
<dbReference type="InterPro" id="IPR036186">
    <property type="entry name" value="Serpin_sf"/>
</dbReference>
<dbReference type="OrthoDB" id="9764871at2"/>
<dbReference type="InterPro" id="IPR042185">
    <property type="entry name" value="Serpin_sf_2"/>
</dbReference>
<evidence type="ECO:0000259" key="2">
    <source>
        <dbReference type="SMART" id="SM00093"/>
    </source>
</evidence>
<evidence type="ECO:0000313" key="4">
    <source>
        <dbReference type="Proteomes" id="UP000095544"/>
    </source>
</evidence>